<dbReference type="Proteomes" id="UP000008311">
    <property type="component" value="Unassembled WGS sequence"/>
</dbReference>
<dbReference type="AlphaFoldDB" id="B9SPB1"/>
<organism evidence="1 2">
    <name type="scientific">Ricinus communis</name>
    <name type="common">Castor bean</name>
    <dbReference type="NCBI Taxonomy" id="3988"/>
    <lineage>
        <taxon>Eukaryota</taxon>
        <taxon>Viridiplantae</taxon>
        <taxon>Streptophyta</taxon>
        <taxon>Embryophyta</taxon>
        <taxon>Tracheophyta</taxon>
        <taxon>Spermatophyta</taxon>
        <taxon>Magnoliopsida</taxon>
        <taxon>eudicotyledons</taxon>
        <taxon>Gunneridae</taxon>
        <taxon>Pentapetalae</taxon>
        <taxon>rosids</taxon>
        <taxon>fabids</taxon>
        <taxon>Malpighiales</taxon>
        <taxon>Euphorbiaceae</taxon>
        <taxon>Acalyphoideae</taxon>
        <taxon>Acalypheae</taxon>
        <taxon>Ricinus</taxon>
    </lineage>
</organism>
<proteinExistence type="predicted"/>
<accession>B9SPB1</accession>
<evidence type="ECO:0000313" key="2">
    <source>
        <dbReference type="Proteomes" id="UP000008311"/>
    </source>
</evidence>
<gene>
    <name evidence="1" type="ORF">RCOM_0496460</name>
</gene>
<protein>
    <submittedName>
        <fullName evidence="1">Uncharacterized protein</fullName>
    </submittedName>
</protein>
<evidence type="ECO:0000313" key="1">
    <source>
        <dbReference type="EMBL" id="EEF34533.1"/>
    </source>
</evidence>
<sequence length="67" mass="7701">MAVMSKCAKNNSVPKIDQHITYIVELIIKYKRISVAKLRATNQGFKLIQAFQKFVHIGVLKEWILEG</sequence>
<dbReference type="EMBL" id="EQ974065">
    <property type="protein sequence ID" value="EEF34533.1"/>
    <property type="molecule type" value="Genomic_DNA"/>
</dbReference>
<name>B9SPB1_RICCO</name>
<dbReference type="InParanoid" id="B9SPB1"/>
<reference evidence="2" key="1">
    <citation type="journal article" date="2010" name="Nat. Biotechnol.">
        <title>Draft genome sequence of the oilseed species Ricinus communis.</title>
        <authorList>
            <person name="Chan A.P."/>
            <person name="Crabtree J."/>
            <person name="Zhao Q."/>
            <person name="Lorenzi H."/>
            <person name="Orvis J."/>
            <person name="Puiu D."/>
            <person name="Melake-Berhan A."/>
            <person name="Jones K.M."/>
            <person name="Redman J."/>
            <person name="Chen G."/>
            <person name="Cahoon E.B."/>
            <person name="Gedil M."/>
            <person name="Stanke M."/>
            <person name="Haas B.J."/>
            <person name="Wortman J.R."/>
            <person name="Fraser-Liggett C.M."/>
            <person name="Ravel J."/>
            <person name="Rabinowicz P.D."/>
        </authorList>
    </citation>
    <scope>NUCLEOTIDE SEQUENCE [LARGE SCALE GENOMIC DNA]</scope>
    <source>
        <strain evidence="2">cv. Hale</strain>
    </source>
</reference>
<keyword evidence="2" id="KW-1185">Reference proteome</keyword>